<accession>A0A8S2TPB7</accession>
<gene>
    <name evidence="1" type="ORF">OVA965_LOCUS37339</name>
    <name evidence="2" type="ORF">TMI583_LOCUS38412</name>
</gene>
<evidence type="ECO:0000313" key="1">
    <source>
        <dbReference type="EMBL" id="CAF1510245.1"/>
    </source>
</evidence>
<dbReference type="EMBL" id="CAJNOK010035106">
    <property type="protein sequence ID" value="CAF1510245.1"/>
    <property type="molecule type" value="Genomic_DNA"/>
</dbReference>
<comment type="caution">
    <text evidence="2">The sequence shown here is derived from an EMBL/GenBank/DDBJ whole genome shotgun (WGS) entry which is preliminary data.</text>
</comment>
<protein>
    <submittedName>
        <fullName evidence="2">Uncharacterized protein</fullName>
    </submittedName>
</protein>
<dbReference type="Proteomes" id="UP000682733">
    <property type="component" value="Unassembled WGS sequence"/>
</dbReference>
<sequence>SYGIRRCENKQSATNKILRRQIVKFLNSLAPGTCSDIILNKTKIDIFSSKLRGQALPIGSFNSPIVALQSLYSILCQVEGTPTRPGIATSYDLSRVTYDDKTYLCGAEFTLHLTTNKNLTFFTYFAFDRSRKICGYDAQIRNIGITLDQSEEINAASIQQLCVGIQTICSGQDQQYESFNDCVSFMTNQIPVGSFDRADQNNAICRSIHIKLAPLAPEIHCPHVGPTSGPCADKTSQAYYKSSSMNIFEEKTSICFKKSDVKWADTL</sequence>
<dbReference type="EMBL" id="CAJOBA010057176">
    <property type="protein sequence ID" value="CAF4298109.1"/>
    <property type="molecule type" value="Genomic_DNA"/>
</dbReference>
<feature type="non-terminal residue" evidence="2">
    <location>
        <position position="1"/>
    </location>
</feature>
<evidence type="ECO:0000313" key="3">
    <source>
        <dbReference type="Proteomes" id="UP000682733"/>
    </source>
</evidence>
<evidence type="ECO:0000313" key="2">
    <source>
        <dbReference type="EMBL" id="CAF4298109.1"/>
    </source>
</evidence>
<dbReference type="AlphaFoldDB" id="A0A8S2TPB7"/>
<name>A0A8S2TPB7_9BILA</name>
<reference evidence="2" key="1">
    <citation type="submission" date="2021-02" db="EMBL/GenBank/DDBJ databases">
        <authorList>
            <person name="Nowell W R."/>
        </authorList>
    </citation>
    <scope>NUCLEOTIDE SEQUENCE</scope>
</reference>
<organism evidence="2 3">
    <name type="scientific">Didymodactylos carnosus</name>
    <dbReference type="NCBI Taxonomy" id="1234261"/>
    <lineage>
        <taxon>Eukaryota</taxon>
        <taxon>Metazoa</taxon>
        <taxon>Spiralia</taxon>
        <taxon>Gnathifera</taxon>
        <taxon>Rotifera</taxon>
        <taxon>Eurotatoria</taxon>
        <taxon>Bdelloidea</taxon>
        <taxon>Philodinida</taxon>
        <taxon>Philodinidae</taxon>
        <taxon>Didymodactylos</taxon>
    </lineage>
</organism>
<proteinExistence type="predicted"/>
<dbReference type="Proteomes" id="UP000677228">
    <property type="component" value="Unassembled WGS sequence"/>
</dbReference>